<gene>
    <name evidence="8" type="ORF">E3N88_34410</name>
</gene>
<dbReference type="CDD" id="cd06606">
    <property type="entry name" value="STKc_MAPKKK"/>
    <property type="match status" value="1"/>
</dbReference>
<dbReference type="PROSITE" id="PS50011">
    <property type="entry name" value="PROTEIN_KINASE_DOM"/>
    <property type="match status" value="1"/>
</dbReference>
<evidence type="ECO:0000256" key="1">
    <source>
        <dbReference type="ARBA" id="ARBA00022679"/>
    </source>
</evidence>
<comment type="similarity">
    <text evidence="6">Belongs to the protein kinase superfamily.</text>
</comment>
<evidence type="ECO:0000313" key="9">
    <source>
        <dbReference type="Proteomes" id="UP000326396"/>
    </source>
</evidence>
<evidence type="ECO:0000259" key="7">
    <source>
        <dbReference type="PROSITE" id="PS50011"/>
    </source>
</evidence>
<keyword evidence="4 5" id="KW-0067">ATP-binding</keyword>
<dbReference type="GO" id="GO:0004674">
    <property type="term" value="F:protein serine/threonine kinase activity"/>
    <property type="evidence" value="ECO:0007669"/>
    <property type="project" value="UniProtKB-KW"/>
</dbReference>
<organism evidence="8 9">
    <name type="scientific">Mikania micrantha</name>
    <name type="common">bitter vine</name>
    <dbReference type="NCBI Taxonomy" id="192012"/>
    <lineage>
        <taxon>Eukaryota</taxon>
        <taxon>Viridiplantae</taxon>
        <taxon>Streptophyta</taxon>
        <taxon>Embryophyta</taxon>
        <taxon>Tracheophyta</taxon>
        <taxon>Spermatophyta</taxon>
        <taxon>Magnoliopsida</taxon>
        <taxon>eudicotyledons</taxon>
        <taxon>Gunneridae</taxon>
        <taxon>Pentapetalae</taxon>
        <taxon>asterids</taxon>
        <taxon>campanulids</taxon>
        <taxon>Asterales</taxon>
        <taxon>Asteraceae</taxon>
        <taxon>Asteroideae</taxon>
        <taxon>Heliantheae alliance</taxon>
        <taxon>Eupatorieae</taxon>
        <taxon>Mikania</taxon>
    </lineage>
</organism>
<dbReference type="InterPro" id="IPR052751">
    <property type="entry name" value="Plant_MAPKKK"/>
</dbReference>
<dbReference type="PROSITE" id="PS00108">
    <property type="entry name" value="PROTEIN_KINASE_ST"/>
    <property type="match status" value="1"/>
</dbReference>
<reference evidence="8 9" key="1">
    <citation type="submission" date="2019-05" db="EMBL/GenBank/DDBJ databases">
        <title>Mikania micrantha, genome provides insights into the molecular mechanism of rapid growth.</title>
        <authorList>
            <person name="Liu B."/>
        </authorList>
    </citation>
    <scope>NUCLEOTIDE SEQUENCE [LARGE SCALE GENOMIC DNA]</scope>
    <source>
        <strain evidence="8">NLD-2019</strain>
        <tissue evidence="8">Leaf</tissue>
    </source>
</reference>
<name>A0A5N6LY20_9ASTR</name>
<feature type="domain" description="Protein kinase" evidence="7">
    <location>
        <begin position="3"/>
        <end position="252"/>
    </location>
</feature>
<dbReference type="GO" id="GO:0007165">
    <property type="term" value="P:signal transduction"/>
    <property type="evidence" value="ECO:0007669"/>
    <property type="project" value="TreeGrafter"/>
</dbReference>
<evidence type="ECO:0000256" key="3">
    <source>
        <dbReference type="ARBA" id="ARBA00022777"/>
    </source>
</evidence>
<dbReference type="Gene3D" id="3.30.200.20">
    <property type="entry name" value="Phosphorylase Kinase, domain 1"/>
    <property type="match status" value="1"/>
</dbReference>
<dbReference type="InterPro" id="IPR000719">
    <property type="entry name" value="Prot_kinase_dom"/>
</dbReference>
<evidence type="ECO:0000256" key="5">
    <source>
        <dbReference type="PROSITE-ProRule" id="PRU10141"/>
    </source>
</evidence>
<evidence type="ECO:0000313" key="8">
    <source>
        <dbReference type="EMBL" id="KAD3066530.1"/>
    </source>
</evidence>
<evidence type="ECO:0000256" key="4">
    <source>
        <dbReference type="ARBA" id="ARBA00022840"/>
    </source>
</evidence>
<dbReference type="AlphaFoldDB" id="A0A5N6LY20"/>
<keyword evidence="6" id="KW-0723">Serine/threonine-protein kinase</keyword>
<dbReference type="InterPro" id="IPR008271">
    <property type="entry name" value="Ser/Thr_kinase_AS"/>
</dbReference>
<keyword evidence="1" id="KW-0808">Transferase</keyword>
<dbReference type="SMART" id="SM00220">
    <property type="entry name" value="S_TKc"/>
    <property type="match status" value="1"/>
</dbReference>
<protein>
    <recommendedName>
        <fullName evidence="7">Protein kinase domain-containing protein</fullName>
    </recommendedName>
</protein>
<dbReference type="InterPro" id="IPR017441">
    <property type="entry name" value="Protein_kinase_ATP_BS"/>
</dbReference>
<dbReference type="InterPro" id="IPR011009">
    <property type="entry name" value="Kinase-like_dom_sf"/>
</dbReference>
<proteinExistence type="inferred from homology"/>
<dbReference type="PROSITE" id="PS00107">
    <property type="entry name" value="PROTEIN_KINASE_ATP"/>
    <property type="match status" value="1"/>
</dbReference>
<dbReference type="PANTHER" id="PTHR48011:SF4">
    <property type="entry name" value="MITOGEN-ACTIVATED PROTEIN KINASE KINASE KINASE 19"/>
    <property type="match status" value="1"/>
</dbReference>
<dbReference type="OrthoDB" id="275301at2759"/>
<evidence type="ECO:0000256" key="6">
    <source>
        <dbReference type="RuleBase" id="RU000304"/>
    </source>
</evidence>
<dbReference type="GO" id="GO:0005524">
    <property type="term" value="F:ATP binding"/>
    <property type="evidence" value="ECO:0007669"/>
    <property type="project" value="UniProtKB-UniRule"/>
</dbReference>
<dbReference type="SUPFAM" id="SSF56112">
    <property type="entry name" value="Protein kinase-like (PK-like)"/>
    <property type="match status" value="1"/>
</dbReference>
<dbReference type="Pfam" id="PF00069">
    <property type="entry name" value="Pkinase"/>
    <property type="match status" value="1"/>
</dbReference>
<keyword evidence="3" id="KW-0418">Kinase</keyword>
<keyword evidence="9" id="KW-1185">Reference proteome</keyword>
<dbReference type="Gene3D" id="1.10.510.10">
    <property type="entry name" value="Transferase(Phosphotransferase) domain 1"/>
    <property type="match status" value="1"/>
</dbReference>
<dbReference type="EMBL" id="SZYD01000017">
    <property type="protein sequence ID" value="KAD3066530.1"/>
    <property type="molecule type" value="Genomic_DNA"/>
</dbReference>
<sequence length="352" mass="39147">MKWTRGPVLGRGSSATVSTATTATGDLFAVKSVHLRQPDSLQKEQHFLSILKSPYVVSYKGCDITTEDNKMVYNIFMDYMSGGSIIDLINSRNGVGLNECEVARYTRQMVQGLEYIHSNGIVHCDIKGRNVLINETGAKIGDFGCAKWANQVTPICGTPMFMAPEVARGEEQGFPADVWAVGCTVIEMATGGSPWPDVDDPVSVLYRIAFSGEIPAIPDELSNQAKDFVSKCLIRDPKKRWTTTELLKHPFIQQFDDNSQQIMCENLRTDSPTSVLDQDVWNSTTESSPAAGIHFPQFDGLSNSLRQRIKQLAGKSEMPSWSCVKGETDWITIRINRSGDRKIEELVGDRWR</sequence>
<dbReference type="PANTHER" id="PTHR48011">
    <property type="entry name" value="CCR4-NOT TRANSCRIPTIONAL COMPLEX SUBUNIT CAF120-RELATED"/>
    <property type="match status" value="1"/>
</dbReference>
<accession>A0A5N6LY20</accession>
<evidence type="ECO:0000256" key="2">
    <source>
        <dbReference type="ARBA" id="ARBA00022741"/>
    </source>
</evidence>
<dbReference type="Proteomes" id="UP000326396">
    <property type="component" value="Linkage Group LG7"/>
</dbReference>
<comment type="caution">
    <text evidence="8">The sequence shown here is derived from an EMBL/GenBank/DDBJ whole genome shotgun (WGS) entry which is preliminary data.</text>
</comment>
<keyword evidence="2 5" id="KW-0547">Nucleotide-binding</keyword>
<feature type="binding site" evidence="5">
    <location>
        <position position="31"/>
    </location>
    <ligand>
        <name>ATP</name>
        <dbReference type="ChEBI" id="CHEBI:30616"/>
    </ligand>
</feature>